<protein>
    <submittedName>
        <fullName evidence="1">Uncharacterized protein</fullName>
    </submittedName>
</protein>
<evidence type="ECO:0000313" key="2">
    <source>
        <dbReference type="Proteomes" id="UP000594103"/>
    </source>
</evidence>
<dbReference type="RefSeq" id="YP_010113445.1">
    <property type="nucleotide sequence ID" value="NC_055903.1"/>
</dbReference>
<sequence length="2178" mass="241281">MELYDKKISEFVDWVTGEDTSDKAVDKQLGAFSTNGIPSSGKAIRELLQRKLKTPFVVYEDKSAGLYRLFSSEESKSKWLVLMDLSNKEYNPDKASKYELFNFERPSDTALVIGNITSDARYIINGDANSDDTKLQFSVTLKREKAGGVEIDVDGFTVTYTIKDASGVETVISEEFNASDCSTEGNENIITRDMYRYLKEGTNQITLAVKARNTAASNKMNIPFYLVNFELSSAFAFAEGKDPNKAISVPFRVKRSVAKGLTLTVEATIDGNPAYKVDGVSKAEHVTSSTELDFTGTLDIANTYAANVTSQTHIKHLLKLQATMVGNNLKTFVSNAIFFEFEVASSTIGIVNKFVNIKYSVAPNKIELLNSGLVLRGTQYEPFSLDWGYYTDQTTERSIPVTWAIRKPLANGGYTYDTLSIVIGNKGSLSETLRFIPSYPITAEDKSCLVARYNGVDIDSYNIIIDPSTLNVVETSDYNLKLSAYGKSNNSSDKANWVDIANNKRATFSEGVVFDSNNGWKDNSLVLCGEDAYATINYCPFPTGYNLAGKGKTLEIEFKSEKVYDNSDIIIRIGGANGAHIDITPNSAALYVGTERVVYTNYKANEKIKLAFIFNVSGLNLPEDGMVYIVNNGILERAALIKNANSCIDNNGNIKLGGSKSGVRVYSMRAYDKAISYNQELNNFIYDSENKAILLSNNDILVDGKISYERCKNKIDTILIEGDLSKILDKGTDKLGSESTADFERICISDATKSFKVKNGKIRKHGQSTLNYPITSYKIWTNKSNSADISPVLTLSDNQKALGLNKNRYIMKTGAIPANKFVLQANYADSSGVHNGGIERLIQDCWYNAEIDGQFRLRTAPQLFTSNKTIAHNDENINETGWVEGQGKDFNGNIGTWSTFSKGKDFPYTIRTAPDSFPCAVFYKNTANPAEADTYTYLGQFVFMDDKKSDFLYGERSIYAFGNYDDPFVMKTENTKNGPNGKQDTKENRVWDNSNVLRIEVVLLNNELTSFMDYNVPATGVVEEDGSVSQADGNKVPCDTIKYDEKGNPDKFYWEDYFELIYPDPDDVEEDPGMTKFSEGSKFRKKTQPFLDFLKWITDIAKLNSVGNKIGDGYVTQAALDEFKRTAHEHLDLYKVAAYYIFCMRLGMVDSIERNNQFKTYDGQHWHCEPWDIDIAIGNKNTGGNAFDPPMTRDTRLPGDSTTWAFSGRSATTSNVLWDCLEAWDYWSNTLVPKVAQALYEAGFSYDNITKMFDQQYAEKWSELMYNESGYFKYVKSGGKDWLEWLQGARTSHRHWWVSSSMNYYDAKWSCGSFNAHRVYLGVDKIKHPAGTDLVTIKPSADTFFKFTRGDGTVSLGIKEASREKPAVFDVSQETFSVKDPTHIYGATFIEELDVSCFADKISALDVTAAYDETLGAPIKVLDVGTKFIEESETVRKGTVSGTQLRLTDVNANTGNAALENLKELNVRGQYAMLTADAILSASDRKNVSILKAMGTGITAFESAASGNKFDLLELPGITTTNKTNKAMNSFKATNTSWTNLQFWDANINFGQSEDATNSATFTLSTVPSTISTVEFYGSTAQNDCSKQFVLDWISSIEATLPAEHTEQDLYNALSSKQFIAENINWSGQIFYNDLARIAHMNYGNNQAGDNNRSYLRGYVLLADPTPLSAAQLANLRNWFGDSVFDKSAITSGLVVDQNTNYVQIMVGGVEVADNGDLILNEPNAVPNATGVATLVATKFILGDDTTEYEWSLESNAPYNNNFVELKTDSEDGVVRLIAKQGTFGDYFVNVKAQYTTPAGKLMSNTVRINIHGVTYPESFSMNMAGNATYIRQFVASEDVLASVFGADNIKYNNELIPAYVITTKTPAEFYIEPSSTDYTATINKIEYSYYNYSDKTVSSGFLTREELGAGDSQINTIGPSGDDPLAYTKDASHGGMNLQAITITPNPTTYRFIARTSIGGKDLIFNYVNLIVWDDATPILSKNAANQLFNAISNKYATDFNLESAYFDFYKTHLISLAGELSFVGYEDMSSLGTNKGDSIFKYTPNLTSVILDGCIMNFMHDDGVSVGEALDFSVMTKLNTLSMNGCINTVGTLSITNTNISNIDLRGTNIGIDLPERSKIANLQLGSPVAIKLNNPLKLDTVTIESSENIDELSLTQVDITSNHGFNLFDTLITTV</sequence>
<name>A0A7M1RTN0_9CAUD</name>
<keyword evidence="2" id="KW-1185">Reference proteome</keyword>
<reference evidence="1 2" key="1">
    <citation type="submission" date="2020-07" db="EMBL/GenBank/DDBJ databases">
        <title>Taxonomic proposal: Crassvirales, a new order of highly abundant and diverse bacterial viruses.</title>
        <authorList>
            <person name="Shkoporov A.N."/>
            <person name="Stockdale S.R."/>
            <person name="Guerin E."/>
            <person name="Ross R.P."/>
            <person name="Hill C."/>
        </authorList>
    </citation>
    <scope>NUCLEOTIDE SEQUENCE [LARGE SCALE GENOMIC DNA]</scope>
</reference>
<dbReference type="KEGG" id="vg:65131970"/>
<evidence type="ECO:0000313" key="1">
    <source>
        <dbReference type="EMBL" id="QOR57805.1"/>
    </source>
</evidence>
<dbReference type="EMBL" id="MT774410">
    <property type="protein sequence ID" value="QOR57805.1"/>
    <property type="molecule type" value="Genomic_DNA"/>
</dbReference>
<proteinExistence type="predicted"/>
<organism evidence="1 2">
    <name type="scientific">uncultured phage cr272_1</name>
    <dbReference type="NCBI Taxonomy" id="2772094"/>
    <lineage>
        <taxon>Viruses</taxon>
        <taxon>Duplodnaviria</taxon>
        <taxon>Heunggongvirae</taxon>
        <taxon>Uroviricota</taxon>
        <taxon>Caudoviricetes</taxon>
        <taxon>Crassvirales</taxon>
        <taxon>Suoliviridae</taxon>
        <taxon>Oafivirinae</taxon>
        <taxon>Buhlduvirus</taxon>
        <taxon>Buhlduvirus porcinus</taxon>
    </lineage>
</organism>
<accession>A0A7M1RTN0</accession>
<dbReference type="Proteomes" id="UP000594103">
    <property type="component" value="Segment"/>
</dbReference>
<dbReference type="GeneID" id="65131970"/>